<gene>
    <name evidence="3" type="ORF">AB2U05_33640</name>
</gene>
<evidence type="ECO:0000313" key="3">
    <source>
        <dbReference type="EMBL" id="XDQ83102.1"/>
    </source>
</evidence>
<dbReference type="Pfam" id="PF14517">
    <property type="entry name" value="Tachylectin"/>
    <property type="match status" value="1"/>
</dbReference>
<name>A0AB39TV50_9ACTN</name>
<dbReference type="InterPro" id="IPR036813">
    <property type="entry name" value="Tachylectin2_sf"/>
</dbReference>
<proteinExistence type="predicted"/>
<dbReference type="Gene3D" id="2.115.10.10">
    <property type="entry name" value="Tachylectin 2"/>
    <property type="match status" value="2"/>
</dbReference>
<reference evidence="3" key="1">
    <citation type="submission" date="2024-07" db="EMBL/GenBank/DDBJ databases">
        <authorList>
            <person name="Yu S.T."/>
        </authorList>
    </citation>
    <scope>NUCLEOTIDE SEQUENCE</scope>
    <source>
        <strain evidence="3">Y1</strain>
    </source>
</reference>
<evidence type="ECO:0000256" key="1">
    <source>
        <dbReference type="SAM" id="Coils"/>
    </source>
</evidence>
<dbReference type="AlphaFoldDB" id="A0AB39TV50"/>
<feature type="domain" description="Tachylectin 2" evidence="2">
    <location>
        <begin position="322"/>
        <end position="507"/>
    </location>
</feature>
<accession>A0AB39TV50</accession>
<dbReference type="EMBL" id="CP163445">
    <property type="protein sequence ID" value="XDQ83102.1"/>
    <property type="molecule type" value="Genomic_DNA"/>
</dbReference>
<organism evidence="3">
    <name type="scientific">Streptomyces sp. Y1</name>
    <dbReference type="NCBI Taxonomy" id="3238634"/>
    <lineage>
        <taxon>Bacteria</taxon>
        <taxon>Bacillati</taxon>
        <taxon>Actinomycetota</taxon>
        <taxon>Actinomycetes</taxon>
        <taxon>Kitasatosporales</taxon>
        <taxon>Streptomycetaceae</taxon>
        <taxon>Streptomyces</taxon>
    </lineage>
</organism>
<sequence>MADDSDLFETIASAVPFGEYMAKGLEVVQGMYNFGRSGQGQQAIEQLQQQVQAIGADLKNLSGKVDELNARVTQDENLARLRSINGYHRDIEGLAFELTHATSADEIAVIAKKASLSASSMTDDEDLWLWSDILHHPSPGGTEGTELTTPEFKVIPLPVYGLTVGLFSLASSLHIAKEPSAAGGYLSTFQTLADTVSVRPDWVDIEKPPKTLPEKIRASITVMPIAATNYPTGGKCTYGLECVNRIERTAVIVRTMTLTDSPAGSMCEAPPNLGYADETRIEDEYAPIQLLAVLEEMLFRLRTSGTLADPPRQDFPDIRAVTGALYAVQPDGDLVMYSFNTDNHLSTPFDWHTSGTVVGTGWRNYIDILSGYWNVLYAVQDDGAILWYEHDGAANEVNSWSGPKVVEAATIQIDNWIDWRISGGSGWMYQVRRSEGVGGGLKQAIPRITLESAYHAGYKTGEGSFSQPATLANQWSQYRIVFSGSNNVIFGISDDGRLWWHRHDPVHGSLEGPVEVGSGWDIFRNVFSSGNGMIFGIYPNGTMMGYLLNEWELGPHDGPATWVGPVPVGGPNWNGFQRIIPRFDEGSITVK</sequence>
<protein>
    <submittedName>
        <fullName evidence="3">Tachylectin-related carbohydrate-binding protein</fullName>
    </submittedName>
</protein>
<feature type="coiled-coil region" evidence="1">
    <location>
        <begin position="44"/>
        <end position="78"/>
    </location>
</feature>
<dbReference type="RefSeq" id="WP_369185292.1">
    <property type="nucleotide sequence ID" value="NZ_CP163445.1"/>
</dbReference>
<dbReference type="SUPFAM" id="SSF50934">
    <property type="entry name" value="Tachylectin-2"/>
    <property type="match status" value="1"/>
</dbReference>
<evidence type="ECO:0000259" key="2">
    <source>
        <dbReference type="Pfam" id="PF14517"/>
    </source>
</evidence>
<dbReference type="InterPro" id="IPR023294">
    <property type="entry name" value="Tachylectin2"/>
</dbReference>
<keyword evidence="1" id="KW-0175">Coiled coil</keyword>